<dbReference type="AlphaFoldDB" id="A0A6B2H3L6"/>
<evidence type="ECO:0000313" key="3">
    <source>
        <dbReference type="Proteomes" id="UP000478546"/>
    </source>
</evidence>
<accession>A0A6B2H3L6</accession>
<sequence>MMQVFTKWVLCFFIILFVGLAPALAQIQAKSIERQKKEQKRFLKEAERTESDYKATHLNTSAYTFKRGEAARKRVSKRDERRQYKFDEAGNPQKKKTIFRKKATKKQAGG</sequence>
<dbReference type="EMBL" id="JAAEAA010000017">
    <property type="protein sequence ID" value="NDK56943.1"/>
    <property type="molecule type" value="Genomic_DNA"/>
</dbReference>
<feature type="compositionally biased region" description="Basic and acidic residues" evidence="1">
    <location>
        <begin position="69"/>
        <end position="88"/>
    </location>
</feature>
<reference evidence="2 3" key="1">
    <citation type="submission" date="2020-01" db="EMBL/GenBank/DDBJ databases">
        <authorList>
            <person name="Kim M.K."/>
        </authorList>
    </citation>
    <scope>NUCLEOTIDE SEQUENCE [LARGE SCALE GENOMIC DNA]</scope>
    <source>
        <strain evidence="2 3">BT213</strain>
    </source>
</reference>
<gene>
    <name evidence="2" type="ORF">GWO68_13535</name>
</gene>
<keyword evidence="3" id="KW-1185">Reference proteome</keyword>
<organism evidence="2 3">
    <name type="scientific">Pontibacter fetidus</name>
    <dbReference type="NCBI Taxonomy" id="2700082"/>
    <lineage>
        <taxon>Bacteria</taxon>
        <taxon>Pseudomonadati</taxon>
        <taxon>Bacteroidota</taxon>
        <taxon>Cytophagia</taxon>
        <taxon>Cytophagales</taxon>
        <taxon>Hymenobacteraceae</taxon>
        <taxon>Pontibacter</taxon>
    </lineage>
</organism>
<evidence type="ECO:0000313" key="2">
    <source>
        <dbReference type="EMBL" id="NDK56943.1"/>
    </source>
</evidence>
<evidence type="ECO:0000256" key="1">
    <source>
        <dbReference type="SAM" id="MobiDB-lite"/>
    </source>
</evidence>
<dbReference type="Proteomes" id="UP000478546">
    <property type="component" value="Unassembled WGS sequence"/>
</dbReference>
<protein>
    <submittedName>
        <fullName evidence="2">Uncharacterized protein</fullName>
    </submittedName>
</protein>
<feature type="compositionally biased region" description="Basic residues" evidence="1">
    <location>
        <begin position="93"/>
        <end position="110"/>
    </location>
</feature>
<name>A0A6B2H3L6_9BACT</name>
<feature type="region of interest" description="Disordered" evidence="1">
    <location>
        <begin position="69"/>
        <end position="110"/>
    </location>
</feature>
<dbReference type="RefSeq" id="WP_162346997.1">
    <property type="nucleotide sequence ID" value="NZ_JAAEAA010000017.1"/>
</dbReference>
<proteinExistence type="predicted"/>
<comment type="caution">
    <text evidence="2">The sequence shown here is derived from an EMBL/GenBank/DDBJ whole genome shotgun (WGS) entry which is preliminary data.</text>
</comment>